<evidence type="ECO:0000313" key="1">
    <source>
        <dbReference type="EMBL" id="REG29274.1"/>
    </source>
</evidence>
<accession>A0AAQ0KJZ4</accession>
<dbReference type="Proteomes" id="UP000256794">
    <property type="component" value="Unassembled WGS sequence"/>
</dbReference>
<dbReference type="EMBL" id="QUMX01000058">
    <property type="protein sequence ID" value="REG29274.1"/>
    <property type="molecule type" value="Genomic_DNA"/>
</dbReference>
<dbReference type="AlphaFoldDB" id="A0AAQ0KJZ4"/>
<reference evidence="1 2" key="1">
    <citation type="submission" date="2018-08" db="EMBL/GenBank/DDBJ databases">
        <title>Genomic Encyclopedia of Archaeal and Bacterial Type Strains, Phase II (KMG-II): from individual species to whole genera.</title>
        <authorList>
            <person name="Goeker M."/>
        </authorList>
    </citation>
    <scope>NUCLEOTIDE SEQUENCE [LARGE SCALE GENOMIC DNA]</scope>
    <source>
        <strain evidence="1 2">DSM 582</strain>
    </source>
</reference>
<sequence length="51" mass="5478">MSDRLVMGDGFSITSLFAERAASWKGQADKIADYGLVGDLFSLVPELTGKL</sequence>
<keyword evidence="2" id="KW-1185">Reference proteome</keyword>
<comment type="caution">
    <text evidence="1">The sequence shown here is derived from an EMBL/GenBank/DDBJ whole genome shotgun (WGS) entry which is preliminary data.</text>
</comment>
<dbReference type="RefSeq" id="WP_157034099.1">
    <property type="nucleotide sequence ID" value="NZ_CP035284.1"/>
</dbReference>
<proteinExistence type="predicted"/>
<name>A0AAQ0KJZ4_PARVE</name>
<organism evidence="1 2">
    <name type="scientific">Paracoccus versutus</name>
    <name type="common">Thiobacillus versutus</name>
    <dbReference type="NCBI Taxonomy" id="34007"/>
    <lineage>
        <taxon>Bacteria</taxon>
        <taxon>Pseudomonadati</taxon>
        <taxon>Pseudomonadota</taxon>
        <taxon>Alphaproteobacteria</taxon>
        <taxon>Rhodobacterales</taxon>
        <taxon>Paracoccaceae</taxon>
        <taxon>Paracoccus</taxon>
    </lineage>
</organism>
<protein>
    <submittedName>
        <fullName evidence="1">Uncharacterized protein</fullName>
    </submittedName>
</protein>
<gene>
    <name evidence="1" type="ORF">ATH84_10582</name>
</gene>
<evidence type="ECO:0000313" key="2">
    <source>
        <dbReference type="Proteomes" id="UP000256794"/>
    </source>
</evidence>